<dbReference type="Pfam" id="PF01633">
    <property type="entry name" value="Choline_kinase"/>
    <property type="match status" value="1"/>
</dbReference>
<sequence length="539" mass="61297">MPERSSRGEVATVRSRSRSRSKPRRPSFPRVKSSQRLIRTISAEFGSTGDVSVVSQDMDHLTLEGGSHEVIEVPFVKATLDSTLPNSYLKQDILNLIQALKIQKWYKKSSGSTLDTESLKITKITGAMTNAIFKVEYAGLPSLLLRIYGPNVESIIDRDYELQVLARLSSHKVGPSLFGCFTNGRFEQFLENSTTLNKNDIRNWRTSQRIARRMKELHVGVPLNSTEIKNGSINWTRIYKWLQKIEQSEWSKKTSNLESVLLSKDWEFFKYSVNKYHEWLDKNRKSSQHLAFCHNDAQYGNLLFTAPVVPLSTTTTSSSISSTAPSLFPTSSNISLDEIIHPSIHEQAQDSKLVVIDFEYSGASPPAYDLANHLSEWMCDYNCSEPYKSNEAKFPNKEEMLNFIYSYASHKRPTEDRSIDDEVREIYNEIIKERACVSLHWSLWGIIQSGELDAPKDEKTVEEGPGGERYVITVMDEDEVTSIDSSSSIEGVDIDSFENLLYATEKMQLFWGDLVQFGLVSPEELPKSAKLKYLDTKMI</sequence>
<name>A0A1G4MJX8_LACFM</name>
<dbReference type="Gene3D" id="3.30.200.20">
    <property type="entry name" value="Phosphorylase Kinase, domain 1"/>
    <property type="match status" value="1"/>
</dbReference>
<keyword evidence="5" id="KW-1185">Reference proteome</keyword>
<organism evidence="4 5">
    <name type="scientific">Lachancea fermentati</name>
    <name type="common">Zygosaccharomyces fermentati</name>
    <dbReference type="NCBI Taxonomy" id="4955"/>
    <lineage>
        <taxon>Eukaryota</taxon>
        <taxon>Fungi</taxon>
        <taxon>Dikarya</taxon>
        <taxon>Ascomycota</taxon>
        <taxon>Saccharomycotina</taxon>
        <taxon>Saccharomycetes</taxon>
        <taxon>Saccharomycetales</taxon>
        <taxon>Saccharomycetaceae</taxon>
        <taxon>Lachancea</taxon>
    </lineage>
</organism>
<dbReference type="SUPFAM" id="SSF56112">
    <property type="entry name" value="Protein kinase-like (PK-like)"/>
    <property type="match status" value="1"/>
</dbReference>
<dbReference type="InterPro" id="IPR011009">
    <property type="entry name" value="Kinase-like_dom_sf"/>
</dbReference>
<evidence type="ECO:0000259" key="3">
    <source>
        <dbReference type="Pfam" id="PF04428"/>
    </source>
</evidence>
<dbReference type="OrthoDB" id="10267235at2759"/>
<evidence type="ECO:0000256" key="1">
    <source>
        <dbReference type="ARBA" id="ARBA00038211"/>
    </source>
</evidence>
<dbReference type="GO" id="GO:0005737">
    <property type="term" value="C:cytoplasm"/>
    <property type="evidence" value="ECO:0007669"/>
    <property type="project" value="TreeGrafter"/>
</dbReference>
<dbReference type="STRING" id="4955.A0A1G4MJX8"/>
<feature type="compositionally biased region" description="Basic residues" evidence="2">
    <location>
        <begin position="15"/>
        <end position="27"/>
    </location>
</feature>
<dbReference type="Pfam" id="PF04428">
    <property type="entry name" value="Choline_kin_N"/>
    <property type="match status" value="1"/>
</dbReference>
<dbReference type="PANTHER" id="PTHR22603:SF93">
    <property type="entry name" value="RE24176P"/>
    <property type="match status" value="1"/>
</dbReference>
<dbReference type="InterPro" id="IPR007521">
    <property type="entry name" value="Choline_kin_N"/>
</dbReference>
<accession>A0A1G4MJX8</accession>
<dbReference type="AlphaFoldDB" id="A0A1G4MJX8"/>
<proteinExistence type="inferred from homology"/>
<evidence type="ECO:0000256" key="2">
    <source>
        <dbReference type="SAM" id="MobiDB-lite"/>
    </source>
</evidence>
<dbReference type="GO" id="GO:0004305">
    <property type="term" value="F:ethanolamine kinase activity"/>
    <property type="evidence" value="ECO:0007669"/>
    <property type="project" value="TreeGrafter"/>
</dbReference>
<evidence type="ECO:0000313" key="4">
    <source>
        <dbReference type="EMBL" id="SCW04184.1"/>
    </source>
</evidence>
<reference evidence="4 5" key="1">
    <citation type="submission" date="2016-03" db="EMBL/GenBank/DDBJ databases">
        <authorList>
            <person name="Devillers H."/>
        </authorList>
    </citation>
    <scope>NUCLEOTIDE SEQUENCE [LARGE SCALE GENOMIC DNA]</scope>
    <source>
        <strain evidence="4">CBS 6772</strain>
    </source>
</reference>
<dbReference type="CDD" id="cd05157">
    <property type="entry name" value="ETNK_euk"/>
    <property type="match status" value="1"/>
</dbReference>
<evidence type="ECO:0000313" key="5">
    <source>
        <dbReference type="Proteomes" id="UP000190831"/>
    </source>
</evidence>
<protein>
    <submittedName>
        <fullName evidence="4">LAFE_0H07932g1_1</fullName>
    </submittedName>
</protein>
<gene>
    <name evidence="4" type="ORF">LAFE_0H07932G</name>
</gene>
<dbReference type="PANTHER" id="PTHR22603">
    <property type="entry name" value="CHOLINE/ETHANOALAMINE KINASE"/>
    <property type="match status" value="1"/>
</dbReference>
<dbReference type="GO" id="GO:0004103">
    <property type="term" value="F:choline kinase activity"/>
    <property type="evidence" value="ECO:0007669"/>
    <property type="project" value="TreeGrafter"/>
</dbReference>
<dbReference type="GO" id="GO:0006646">
    <property type="term" value="P:phosphatidylethanolamine biosynthetic process"/>
    <property type="evidence" value="ECO:0007669"/>
    <property type="project" value="TreeGrafter"/>
</dbReference>
<comment type="similarity">
    <text evidence="1">Belongs to the choline/ethanolamine kinase family.</text>
</comment>
<feature type="region of interest" description="Disordered" evidence="2">
    <location>
        <begin position="1"/>
        <end position="33"/>
    </location>
</feature>
<dbReference type="EMBL" id="LT598491">
    <property type="protein sequence ID" value="SCW04184.1"/>
    <property type="molecule type" value="Genomic_DNA"/>
</dbReference>
<dbReference type="OMA" id="CEQVINW"/>
<dbReference type="Gene3D" id="3.90.1200.10">
    <property type="match status" value="1"/>
</dbReference>
<dbReference type="Proteomes" id="UP000190831">
    <property type="component" value="Chromosome H"/>
</dbReference>
<feature type="domain" description="Choline kinase N-terminal" evidence="3">
    <location>
        <begin position="69"/>
        <end position="108"/>
    </location>
</feature>